<reference evidence="2" key="1">
    <citation type="journal article" date="2009" name="Rice">
        <title>De Novo Next Generation Sequencing of Plant Genomes.</title>
        <authorList>
            <person name="Rounsley S."/>
            <person name="Marri P.R."/>
            <person name="Yu Y."/>
            <person name="He R."/>
            <person name="Sisneros N."/>
            <person name="Goicoechea J.L."/>
            <person name="Lee S.J."/>
            <person name="Angelova A."/>
            <person name="Kudrna D."/>
            <person name="Luo M."/>
            <person name="Affourtit J."/>
            <person name="Desany B."/>
            <person name="Knight J."/>
            <person name="Niazi F."/>
            <person name="Egholm M."/>
            <person name="Wing R.A."/>
        </authorList>
    </citation>
    <scope>NUCLEOTIDE SEQUENCE [LARGE SCALE GENOMIC DNA]</scope>
    <source>
        <strain evidence="2">cv. IRGC 105608</strain>
    </source>
</reference>
<feature type="region of interest" description="Disordered" evidence="1">
    <location>
        <begin position="1"/>
        <end position="70"/>
    </location>
</feature>
<accession>A0A0D3HI00</accession>
<dbReference type="EnsemblPlants" id="OBART11G02430.2">
    <property type="protein sequence ID" value="OBART11G02430.2"/>
    <property type="gene ID" value="OBART11G02430"/>
</dbReference>
<dbReference type="AlphaFoldDB" id="A0A0D3HI00"/>
<reference evidence="2" key="2">
    <citation type="submission" date="2015-03" db="UniProtKB">
        <authorList>
            <consortium name="EnsemblPlants"/>
        </authorList>
    </citation>
    <scope>IDENTIFICATION</scope>
</reference>
<evidence type="ECO:0000313" key="3">
    <source>
        <dbReference type="Proteomes" id="UP000026960"/>
    </source>
</evidence>
<organism evidence="2">
    <name type="scientific">Oryza barthii</name>
    <dbReference type="NCBI Taxonomy" id="65489"/>
    <lineage>
        <taxon>Eukaryota</taxon>
        <taxon>Viridiplantae</taxon>
        <taxon>Streptophyta</taxon>
        <taxon>Embryophyta</taxon>
        <taxon>Tracheophyta</taxon>
        <taxon>Spermatophyta</taxon>
        <taxon>Magnoliopsida</taxon>
        <taxon>Liliopsida</taxon>
        <taxon>Poales</taxon>
        <taxon>Poaceae</taxon>
        <taxon>BOP clade</taxon>
        <taxon>Oryzoideae</taxon>
        <taxon>Oryzeae</taxon>
        <taxon>Oryzinae</taxon>
        <taxon>Oryza</taxon>
    </lineage>
</organism>
<feature type="compositionally biased region" description="Low complexity" evidence="1">
    <location>
        <begin position="31"/>
        <end position="43"/>
    </location>
</feature>
<dbReference type="Gramene" id="OBART11G02430.2">
    <property type="protein sequence ID" value="OBART11G02430.2"/>
    <property type="gene ID" value="OBART11G02430"/>
</dbReference>
<protein>
    <submittedName>
        <fullName evidence="2">Uncharacterized protein</fullName>
    </submittedName>
</protein>
<evidence type="ECO:0000313" key="2">
    <source>
        <dbReference type="EnsemblPlants" id="OBART11G02430.2"/>
    </source>
</evidence>
<proteinExistence type="predicted"/>
<keyword evidence="3" id="KW-1185">Reference proteome</keyword>
<feature type="compositionally biased region" description="Basic and acidic residues" evidence="1">
    <location>
        <begin position="1"/>
        <end position="11"/>
    </location>
</feature>
<name>A0A0D3HI00_9ORYZ</name>
<dbReference type="HOGENOM" id="CLU_1920290_0_0_1"/>
<dbReference type="Proteomes" id="UP000026960">
    <property type="component" value="Chromosome 11"/>
</dbReference>
<sequence>MGKTGTSEKVKGVTTGDRAAVSPHHPPPPARRAAASPRHPCSRLPQSVAALSSLSTQPKEPKASLAPPAPPLATTGAARLFLLGWLSSLLRKPVAPFRFASRRCGLLDGFYSSPFPPPPRVGWSGNFMGREI</sequence>
<evidence type="ECO:0000256" key="1">
    <source>
        <dbReference type="SAM" id="MobiDB-lite"/>
    </source>
</evidence>